<evidence type="ECO:0000256" key="1">
    <source>
        <dbReference type="ARBA" id="ARBA00004781"/>
    </source>
</evidence>
<dbReference type="SUPFAM" id="SSF51735">
    <property type="entry name" value="NAD(P)-binding Rossmann-fold domains"/>
    <property type="match status" value="1"/>
</dbReference>
<dbReference type="PANTHER" id="PTHR10491:SF4">
    <property type="entry name" value="METHIONINE ADENOSYLTRANSFERASE 2 SUBUNIT BETA"/>
    <property type="match status" value="1"/>
</dbReference>
<comment type="similarity">
    <text evidence="2 6">Belongs to the dTDP-4-dehydrorhamnose reductase family.</text>
</comment>
<feature type="domain" description="RmlD-like substrate binding" evidence="7">
    <location>
        <begin position="1"/>
        <end position="242"/>
    </location>
</feature>
<comment type="pathway">
    <text evidence="1 6">Carbohydrate biosynthesis; dTDP-L-rhamnose biosynthesis.</text>
</comment>
<dbReference type="RefSeq" id="WP_131704683.1">
    <property type="nucleotide sequence ID" value="NZ_SJNA01000030.1"/>
</dbReference>
<dbReference type="EC" id="1.1.1.133" evidence="3 6"/>
<evidence type="ECO:0000256" key="4">
    <source>
        <dbReference type="ARBA" id="ARBA00017099"/>
    </source>
</evidence>
<dbReference type="InterPro" id="IPR029903">
    <property type="entry name" value="RmlD-like-bd"/>
</dbReference>
<reference evidence="9" key="1">
    <citation type="journal article" date="2020" name="Mol. Plant Microbe">
        <title>Rhizobial microsymbionts of the narrowly endemic Oxytropis species growing in Kamchatka are characterized by significant genetic diversity and possess a set of genes that are associated with T3SS and T6SS secretion systems and can affect the development of symbiosis.</title>
        <authorList>
            <person name="Safronova V."/>
            <person name="Guro P."/>
            <person name="Sazanova A."/>
            <person name="Kuznetsova I."/>
            <person name="Belimov A."/>
            <person name="Yakubov V."/>
            <person name="Chirak E."/>
            <person name="Afonin A."/>
            <person name="Gogolev Y."/>
            <person name="Andronov E."/>
            <person name="Tikhonovich I."/>
        </authorList>
    </citation>
    <scope>NUCLEOTIDE SEQUENCE [LARGE SCALE GENOMIC DNA]</scope>
    <source>
        <strain evidence="9">RCAM0610</strain>
    </source>
</reference>
<evidence type="ECO:0000313" key="9">
    <source>
        <dbReference type="Proteomes" id="UP000515518"/>
    </source>
</evidence>
<evidence type="ECO:0000313" key="8">
    <source>
        <dbReference type="EMBL" id="QND41870.1"/>
    </source>
</evidence>
<sequence>MKVLVLGVSGMLGNAMFRKLSESQSMEVYGTARSAATKRFFPNELADRIVCNLDIENYDSLVRVLGEIKPQAVINCVGLVKQLADANDPLVALPINAVLPHRLARLCGIANARLIHVSTDCVFSGMRGNYRESDTPDARDLYGRSKLLGEVDYPHAVTLRTSIIGHELNSAHSLVGWFLAQNDHVKGYARAVFSGLPTVELAELVRDIVLPRNELHGVYHVASAPISKLELLRLVANTYGKQITIEEDEDFIIDRSLDSERFQHVTGYKAPPWPMLVKKMFEFQ</sequence>
<proteinExistence type="inferred from homology"/>
<name>A0A7G6RHY8_RHILV</name>
<comment type="function">
    <text evidence="6">Catalyzes the reduction of dTDP-6-deoxy-L-lyxo-4-hexulose to yield dTDP-L-rhamnose.</text>
</comment>
<dbReference type="AlphaFoldDB" id="A0A7G6RHY8"/>
<organism evidence="8 9">
    <name type="scientific">Rhizobium leguminosarum bv. viciae</name>
    <dbReference type="NCBI Taxonomy" id="387"/>
    <lineage>
        <taxon>Bacteria</taxon>
        <taxon>Pseudomonadati</taxon>
        <taxon>Pseudomonadota</taxon>
        <taxon>Alphaproteobacteria</taxon>
        <taxon>Hyphomicrobiales</taxon>
        <taxon>Rhizobiaceae</taxon>
        <taxon>Rhizobium/Agrobacterium group</taxon>
        <taxon>Rhizobium</taxon>
    </lineage>
</organism>
<protein>
    <recommendedName>
        <fullName evidence="4 6">dTDP-4-dehydrorhamnose reductase</fullName>
        <ecNumber evidence="3 6">1.1.1.133</ecNumber>
    </recommendedName>
</protein>
<dbReference type="GO" id="GO:0008831">
    <property type="term" value="F:dTDP-4-dehydrorhamnose reductase activity"/>
    <property type="evidence" value="ECO:0007669"/>
    <property type="project" value="UniProtKB-EC"/>
</dbReference>
<dbReference type="UniPathway" id="UPA00124"/>
<evidence type="ECO:0000256" key="3">
    <source>
        <dbReference type="ARBA" id="ARBA00012929"/>
    </source>
</evidence>
<dbReference type="Proteomes" id="UP000515518">
    <property type="component" value="Chromosome"/>
</dbReference>
<comment type="catalytic activity">
    <reaction evidence="5 6">
        <text>dTDP-beta-L-rhamnose + NADP(+) = dTDP-4-dehydro-beta-L-rhamnose + NADPH + H(+)</text>
        <dbReference type="Rhea" id="RHEA:21796"/>
        <dbReference type="ChEBI" id="CHEBI:15378"/>
        <dbReference type="ChEBI" id="CHEBI:57510"/>
        <dbReference type="ChEBI" id="CHEBI:57783"/>
        <dbReference type="ChEBI" id="CHEBI:58349"/>
        <dbReference type="ChEBI" id="CHEBI:62830"/>
        <dbReference type="EC" id="1.1.1.133"/>
    </reaction>
</comment>
<accession>A0A7G6RHY8</accession>
<evidence type="ECO:0000256" key="5">
    <source>
        <dbReference type="ARBA" id="ARBA00048200"/>
    </source>
</evidence>
<keyword evidence="6" id="KW-0521">NADP</keyword>
<dbReference type="InterPro" id="IPR005913">
    <property type="entry name" value="dTDP_dehydrorham_reduct"/>
</dbReference>
<dbReference type="Gene3D" id="3.40.50.720">
    <property type="entry name" value="NAD(P)-binding Rossmann-like Domain"/>
    <property type="match status" value="1"/>
</dbReference>
<evidence type="ECO:0000259" key="7">
    <source>
        <dbReference type="Pfam" id="PF04321"/>
    </source>
</evidence>
<dbReference type="PANTHER" id="PTHR10491">
    <property type="entry name" value="DTDP-4-DEHYDRORHAMNOSE REDUCTASE"/>
    <property type="match status" value="1"/>
</dbReference>
<dbReference type="CDD" id="cd05254">
    <property type="entry name" value="dTDP_HR_like_SDR_e"/>
    <property type="match status" value="1"/>
</dbReference>
<evidence type="ECO:0000256" key="2">
    <source>
        <dbReference type="ARBA" id="ARBA00010944"/>
    </source>
</evidence>
<dbReference type="GO" id="GO:0005829">
    <property type="term" value="C:cytosol"/>
    <property type="evidence" value="ECO:0007669"/>
    <property type="project" value="TreeGrafter"/>
</dbReference>
<dbReference type="EMBL" id="CP050549">
    <property type="protein sequence ID" value="QND41870.1"/>
    <property type="molecule type" value="Genomic_DNA"/>
</dbReference>
<gene>
    <name evidence="8" type="ORF">HB770_04395</name>
</gene>
<keyword evidence="6" id="KW-0560">Oxidoreductase</keyword>
<comment type="cofactor">
    <cofactor evidence="6">
        <name>Mg(2+)</name>
        <dbReference type="ChEBI" id="CHEBI:18420"/>
    </cofactor>
    <text evidence="6">Binds 1 Mg(2+) ion per monomer.</text>
</comment>
<dbReference type="Pfam" id="PF04321">
    <property type="entry name" value="RmlD_sub_bind"/>
    <property type="match status" value="1"/>
</dbReference>
<evidence type="ECO:0000256" key="6">
    <source>
        <dbReference type="RuleBase" id="RU364082"/>
    </source>
</evidence>
<dbReference type="GO" id="GO:0019305">
    <property type="term" value="P:dTDP-rhamnose biosynthetic process"/>
    <property type="evidence" value="ECO:0007669"/>
    <property type="project" value="UniProtKB-UniPathway"/>
</dbReference>
<dbReference type="InterPro" id="IPR036291">
    <property type="entry name" value="NAD(P)-bd_dom_sf"/>
</dbReference>